<reference evidence="1 2" key="1">
    <citation type="submission" date="2019-03" db="EMBL/GenBank/DDBJ databases">
        <title>Metabolic reconstructions from genomes of highly enriched 'Candidatus Accumulibacter' and 'Candidatus Competibacter' bioreactor populations.</title>
        <authorList>
            <person name="Annavajhala M.K."/>
            <person name="Welles L."/>
            <person name="Abbas B."/>
            <person name="Sorokin D."/>
            <person name="Park H."/>
            <person name="Van Loosdrecht M."/>
            <person name="Chandran K."/>
        </authorList>
    </citation>
    <scope>NUCLEOTIDE SEQUENCE [LARGE SCALE GENOMIC DNA]</scope>
    <source>
        <strain evidence="1 2">SBR_G</strain>
    </source>
</reference>
<dbReference type="RefSeq" id="WP_169248951.1">
    <property type="nucleotide sequence ID" value="NZ_SPMZ01000030.1"/>
</dbReference>
<comment type="caution">
    <text evidence="1">The sequence shown here is derived from an EMBL/GenBank/DDBJ whole genome shotgun (WGS) entry which is preliminary data.</text>
</comment>
<keyword evidence="2" id="KW-1185">Reference proteome</keyword>
<evidence type="ECO:0008006" key="3">
    <source>
        <dbReference type="Google" id="ProtNLM"/>
    </source>
</evidence>
<proteinExistence type="predicted"/>
<sequence length="157" mass="17748">MYLPDVARLEWSYHQVFHAARHAPLDPRALASVPAERQGELRFQLHPAARLLESPFPILRIWQGNQEDANEASLMDLSEGGVKLLVFRRETLDIEFQPLRDGEFNLLRAFDEGCDFTGACERAMAAQPDFDLPAHFGSHVARGVVTAFELPDDRFST</sequence>
<dbReference type="EMBL" id="SPMZ01000030">
    <property type="protein sequence ID" value="NMQ19698.1"/>
    <property type="molecule type" value="Genomic_DNA"/>
</dbReference>
<protein>
    <recommendedName>
        <fullName evidence="3">PilZ domain-containing protein</fullName>
    </recommendedName>
</protein>
<organism evidence="1 2">
    <name type="scientific">Candidatus Competibacter phosphatis</name>
    <dbReference type="NCBI Taxonomy" id="221280"/>
    <lineage>
        <taxon>Bacteria</taxon>
        <taxon>Pseudomonadati</taxon>
        <taxon>Pseudomonadota</taxon>
        <taxon>Gammaproteobacteria</taxon>
        <taxon>Candidatus Competibacteraceae</taxon>
        <taxon>Candidatus Competibacter</taxon>
    </lineage>
</organism>
<evidence type="ECO:0000313" key="1">
    <source>
        <dbReference type="EMBL" id="NMQ19698.1"/>
    </source>
</evidence>
<evidence type="ECO:0000313" key="2">
    <source>
        <dbReference type="Proteomes" id="UP000760480"/>
    </source>
</evidence>
<name>A0ABX1TNI9_9GAMM</name>
<accession>A0ABX1TNI9</accession>
<gene>
    <name evidence="1" type="ORF">E4P82_11100</name>
</gene>
<dbReference type="Proteomes" id="UP000760480">
    <property type="component" value="Unassembled WGS sequence"/>
</dbReference>